<dbReference type="InterPro" id="IPR025436">
    <property type="entry name" value="DUF4179"/>
</dbReference>
<keyword evidence="6" id="KW-1185">Reference proteome</keyword>
<protein>
    <recommendedName>
        <fullName evidence="7">DUF4179 domain-containing protein</fullName>
    </recommendedName>
</protein>
<feature type="region of interest" description="Disordered" evidence="1">
    <location>
        <begin position="357"/>
        <end position="377"/>
    </location>
</feature>
<organism evidence="5 6">
    <name type="scientific">Planococcus halotolerans</name>
    <dbReference type="NCBI Taxonomy" id="2233542"/>
    <lineage>
        <taxon>Bacteria</taxon>
        <taxon>Bacillati</taxon>
        <taxon>Bacillota</taxon>
        <taxon>Bacilli</taxon>
        <taxon>Bacillales</taxon>
        <taxon>Caryophanaceae</taxon>
        <taxon>Planococcus</taxon>
    </lineage>
</organism>
<keyword evidence="2" id="KW-0812">Transmembrane</keyword>
<dbReference type="Pfam" id="PF18705">
    <property type="entry name" value="DUF5643"/>
    <property type="match status" value="1"/>
</dbReference>
<gene>
    <name evidence="5" type="ORF">DP120_03220</name>
</gene>
<evidence type="ECO:0000259" key="3">
    <source>
        <dbReference type="Pfam" id="PF13786"/>
    </source>
</evidence>
<feature type="compositionally biased region" description="Acidic residues" evidence="1">
    <location>
        <begin position="366"/>
        <end position="377"/>
    </location>
</feature>
<accession>A0A365L7C1</accession>
<reference evidence="5 6" key="1">
    <citation type="submission" date="2018-06" db="EMBL/GenBank/DDBJ databases">
        <title>The draft genome sequences of strains SCU63 and S1.</title>
        <authorList>
            <person name="Gan L."/>
        </authorList>
    </citation>
    <scope>NUCLEOTIDE SEQUENCE [LARGE SCALE GENOMIC DNA]</scope>
    <source>
        <strain evidence="5 6">SCU63</strain>
    </source>
</reference>
<keyword evidence="2" id="KW-0472">Membrane</keyword>
<dbReference type="AlphaFoldDB" id="A0A365L7C1"/>
<evidence type="ECO:0000256" key="1">
    <source>
        <dbReference type="SAM" id="MobiDB-lite"/>
    </source>
</evidence>
<comment type="caution">
    <text evidence="5">The sequence shown here is derived from an EMBL/GenBank/DDBJ whole genome shotgun (WGS) entry which is preliminary data.</text>
</comment>
<name>A0A365L7C1_9BACL</name>
<dbReference type="InterPro" id="IPR040680">
    <property type="entry name" value="DUF5643"/>
</dbReference>
<evidence type="ECO:0008006" key="7">
    <source>
        <dbReference type="Google" id="ProtNLM"/>
    </source>
</evidence>
<evidence type="ECO:0000313" key="6">
    <source>
        <dbReference type="Proteomes" id="UP000251002"/>
    </source>
</evidence>
<keyword evidence="2" id="KW-1133">Transmembrane helix</keyword>
<feature type="domain" description="DUF4179" evidence="3">
    <location>
        <begin position="40"/>
        <end position="135"/>
    </location>
</feature>
<dbReference type="EMBL" id="QLZR01000001">
    <property type="protein sequence ID" value="RAZ81308.1"/>
    <property type="molecule type" value="Genomic_DNA"/>
</dbReference>
<feature type="domain" description="DUF5643" evidence="4">
    <location>
        <begin position="224"/>
        <end position="342"/>
    </location>
</feature>
<evidence type="ECO:0000259" key="4">
    <source>
        <dbReference type="Pfam" id="PF18705"/>
    </source>
</evidence>
<proteinExistence type="predicted"/>
<evidence type="ECO:0000313" key="5">
    <source>
        <dbReference type="EMBL" id="RAZ81308.1"/>
    </source>
</evidence>
<evidence type="ECO:0000256" key="2">
    <source>
        <dbReference type="SAM" id="Phobius"/>
    </source>
</evidence>
<sequence length="377" mass="41762">MKEKEISIKSSLETIQIPTEKLDRILYDAFVDKPAPKRSRKKWLYTSAAAAMLAIGILTTSMIASPALANLAVQIPVIGNVFSFFVEDNEDNEPYESYEYFSEAVGLTQIDSGIEIIIDQAVYDGTNVTLSFLLKTDEPLGEGLHFASYPQVEGTPPGNAGMEFETVENVGYAGIIRVTPDLNEELGELNITWEPGSIMMQTKEIEGDWKFNFAVTQILKEPMPLDIKVKEEGVTVHLKEVTFTDISVNIAYQQLVDPAYLTEWSAVEAELIAQDNLGKVYNVPYNGGSTDGSAKTAEDFNWTATMSGLDPQATSLTLYPFATVSNFDEETQTSESKRLEFDAVQIDLTDHSHTIIKDPTIPELPKDEDEELIDSSN</sequence>
<feature type="transmembrane region" description="Helical" evidence="2">
    <location>
        <begin position="43"/>
        <end position="64"/>
    </location>
</feature>
<dbReference type="Gene3D" id="2.60.40.1640">
    <property type="entry name" value="Conserved domain protein"/>
    <property type="match status" value="1"/>
</dbReference>
<dbReference type="RefSeq" id="WP_112221752.1">
    <property type="nucleotide sequence ID" value="NZ_CP196859.1"/>
</dbReference>
<dbReference type="Gene3D" id="2.60.40.1630">
    <property type="entry name" value="bacillus anthracis domain"/>
    <property type="match status" value="1"/>
</dbReference>
<dbReference type="Proteomes" id="UP000251002">
    <property type="component" value="Unassembled WGS sequence"/>
</dbReference>
<dbReference type="Pfam" id="PF13786">
    <property type="entry name" value="DUF4179"/>
    <property type="match status" value="1"/>
</dbReference>